<organism evidence="5 6">
    <name type="scientific">Gouania willdenowi</name>
    <name type="common">Blunt-snouted clingfish</name>
    <name type="synonym">Lepadogaster willdenowi</name>
    <dbReference type="NCBI Taxonomy" id="441366"/>
    <lineage>
        <taxon>Eukaryota</taxon>
        <taxon>Metazoa</taxon>
        <taxon>Chordata</taxon>
        <taxon>Craniata</taxon>
        <taxon>Vertebrata</taxon>
        <taxon>Euteleostomi</taxon>
        <taxon>Actinopterygii</taxon>
        <taxon>Neopterygii</taxon>
        <taxon>Teleostei</taxon>
        <taxon>Neoteleostei</taxon>
        <taxon>Acanthomorphata</taxon>
        <taxon>Ovalentaria</taxon>
        <taxon>Blenniimorphae</taxon>
        <taxon>Blenniiformes</taxon>
        <taxon>Gobiesocoidei</taxon>
        <taxon>Gobiesocidae</taxon>
        <taxon>Gobiesocinae</taxon>
        <taxon>Gouania</taxon>
    </lineage>
</organism>
<reference evidence="5" key="1">
    <citation type="submission" date="2020-06" db="EMBL/GenBank/DDBJ databases">
        <authorList>
            <consortium name="Wellcome Sanger Institute Data Sharing"/>
        </authorList>
    </citation>
    <scope>NUCLEOTIDE SEQUENCE [LARGE SCALE GENOMIC DNA]</scope>
</reference>
<evidence type="ECO:0000256" key="3">
    <source>
        <dbReference type="ARBA" id="ARBA00022801"/>
    </source>
</evidence>
<reference evidence="5" key="3">
    <citation type="submission" date="2025-09" db="UniProtKB">
        <authorList>
            <consortium name="Ensembl"/>
        </authorList>
    </citation>
    <scope>IDENTIFICATION</scope>
</reference>
<keyword evidence="6" id="KW-1185">Reference proteome</keyword>
<dbReference type="PANTHER" id="PTHR43918">
    <property type="entry name" value="ACETYLCHOLINESTERASE"/>
    <property type="match status" value="1"/>
</dbReference>
<accession>A0A8C5I1H6</accession>
<dbReference type="GO" id="GO:0052689">
    <property type="term" value="F:carboxylic ester hydrolase activity"/>
    <property type="evidence" value="ECO:0007669"/>
    <property type="project" value="UniProtKB-KW"/>
</dbReference>
<dbReference type="InterPro" id="IPR029058">
    <property type="entry name" value="AB_hydrolase_fold"/>
</dbReference>
<keyword evidence="2" id="KW-0719">Serine esterase</keyword>
<proteinExistence type="inferred from homology"/>
<keyword evidence="3" id="KW-0378">Hydrolase</keyword>
<dbReference type="Gene3D" id="3.40.50.1820">
    <property type="entry name" value="alpha/beta hydrolase"/>
    <property type="match status" value="1"/>
</dbReference>
<dbReference type="SUPFAM" id="SSF53474">
    <property type="entry name" value="alpha/beta-Hydrolases"/>
    <property type="match status" value="1"/>
</dbReference>
<dbReference type="Pfam" id="PF00135">
    <property type="entry name" value="COesterase"/>
    <property type="match status" value="1"/>
</dbReference>
<evidence type="ECO:0000256" key="2">
    <source>
        <dbReference type="ARBA" id="ARBA00022487"/>
    </source>
</evidence>
<dbReference type="PROSITE" id="PS00941">
    <property type="entry name" value="CARBOXYLESTERASE_B_2"/>
    <property type="match status" value="1"/>
</dbReference>
<evidence type="ECO:0000259" key="4">
    <source>
        <dbReference type="Pfam" id="PF00135"/>
    </source>
</evidence>
<dbReference type="InterPro" id="IPR050654">
    <property type="entry name" value="AChE-related_enzymes"/>
</dbReference>
<name>A0A8C5I1H6_GOUWI</name>
<dbReference type="PANTHER" id="PTHR43918:SF4">
    <property type="entry name" value="CARBOXYLIC ESTER HYDROLASE"/>
    <property type="match status" value="1"/>
</dbReference>
<evidence type="ECO:0000313" key="5">
    <source>
        <dbReference type="Ensembl" id="ENSGWIP00000053019.1"/>
    </source>
</evidence>
<reference evidence="5" key="2">
    <citation type="submission" date="2025-08" db="UniProtKB">
        <authorList>
            <consortium name="Ensembl"/>
        </authorList>
    </citation>
    <scope>IDENTIFICATION</scope>
</reference>
<evidence type="ECO:0000313" key="6">
    <source>
        <dbReference type="Proteomes" id="UP000694680"/>
    </source>
</evidence>
<comment type="similarity">
    <text evidence="1">Belongs to the type-B carboxylesterase/lipase family.</text>
</comment>
<dbReference type="InterPro" id="IPR019819">
    <property type="entry name" value="Carboxylesterase_B_CS"/>
</dbReference>
<dbReference type="InterPro" id="IPR002018">
    <property type="entry name" value="CarbesteraseB"/>
</dbReference>
<feature type="domain" description="Carboxylesterase type B" evidence="4">
    <location>
        <begin position="39"/>
        <end position="106"/>
    </location>
</feature>
<evidence type="ECO:0000256" key="1">
    <source>
        <dbReference type="ARBA" id="ARBA00005964"/>
    </source>
</evidence>
<protein>
    <recommendedName>
        <fullName evidence="4">Carboxylesterase type B domain-containing protein</fullName>
    </recommendedName>
</protein>
<dbReference type="Ensembl" id="ENSGWIT00000057191.1">
    <property type="protein sequence ID" value="ENSGWIP00000053019.1"/>
    <property type="gene ID" value="ENSGWIG00000025532.1"/>
</dbReference>
<dbReference type="AlphaFoldDB" id="A0A8C5I1H6"/>
<dbReference type="Proteomes" id="UP000694680">
    <property type="component" value="Chromosome 6"/>
</dbReference>
<sequence length="107" mass="11872">MAVKLTIKTIYFLVQHAYHSIPVKYLLLTTQLSLIHPIQISEDCLYLNIFTPANRAQDAKLPVMVWIYGGGLTTGSASLYDGSALAAYEDVVVVLIQFRVGLLGFLR</sequence>